<sequence length="86" mass="9432">MLSCSYLLFAFFVYASFVSQAQSLVQGQEDLPPPINLDVSLSEEKVSAGSSQKFLKKIALRDVERGRKSVMRFKEGGQTAPSDSAL</sequence>
<feature type="chain" id="PRO_5006589163" evidence="1">
    <location>
        <begin position="24"/>
        <end position="86"/>
    </location>
</feature>
<organism evidence="2">
    <name type="scientific">Phakopsora pachyrhizi</name>
    <name type="common">Asian soybean rust disease fungus</name>
    <dbReference type="NCBI Taxonomy" id="170000"/>
    <lineage>
        <taxon>Eukaryota</taxon>
        <taxon>Fungi</taxon>
        <taxon>Dikarya</taxon>
        <taxon>Basidiomycota</taxon>
        <taxon>Pucciniomycotina</taxon>
        <taxon>Pucciniomycetes</taxon>
        <taxon>Pucciniales</taxon>
        <taxon>Phakopsoraceae</taxon>
        <taxon>Phakopsora</taxon>
    </lineage>
</organism>
<name>A0A0S1MJS6_PHAPC</name>
<reference evidence="2" key="1">
    <citation type="submission" date="2015-07" db="EMBL/GenBank/DDBJ databases">
        <title>Elucidating the P. pachyrhizi secretome and potential effectors.</title>
        <authorList>
            <person name="de Carvalho M.C.C.G."/>
            <person name="Nascimento L.C."/>
            <person name="Darben L.M."/>
            <person name="Polizel-Podanosqui A.M."/>
            <person name="Lopes-Caitar V.S."/>
            <person name="Rocha C.S."/>
            <person name="Qi M."/>
            <person name="Carazolle M."/>
            <person name="Kuwahara M.K."/>
            <person name="Pereira G.A.G."/>
            <person name="Abdelnoor R.V."/>
            <person name="Whitham S.A."/>
            <person name="Marcelino-Guimaraes F.C."/>
        </authorList>
    </citation>
    <scope>NUCLEOTIDE SEQUENCE</scope>
</reference>
<keyword evidence="1" id="KW-0732">Signal</keyword>
<evidence type="ECO:0000256" key="1">
    <source>
        <dbReference type="SAM" id="SignalP"/>
    </source>
</evidence>
<proteinExistence type="evidence at transcript level"/>
<protein>
    <submittedName>
        <fullName evidence="2">Uncharacterized protein</fullName>
    </submittedName>
</protein>
<dbReference type="EMBL" id="KT247031">
    <property type="protein sequence ID" value="ALL41121.1"/>
    <property type="molecule type" value="mRNA"/>
</dbReference>
<accession>A0A0S1MJS6</accession>
<dbReference type="AlphaFoldDB" id="A0A0S1MJS6"/>
<feature type="signal peptide" evidence="1">
    <location>
        <begin position="1"/>
        <end position="23"/>
    </location>
</feature>
<evidence type="ECO:0000313" key="2">
    <source>
        <dbReference type="EMBL" id="ALL41121.1"/>
    </source>
</evidence>